<gene>
    <name evidence="7" type="primary">recO</name>
    <name evidence="9" type="ORF">EV679_0989</name>
</gene>
<dbReference type="Gene3D" id="1.20.1440.120">
    <property type="entry name" value="Recombination protein O, C-terminal domain"/>
    <property type="match status" value="1"/>
</dbReference>
<evidence type="ECO:0000256" key="5">
    <source>
        <dbReference type="ARBA" id="ARBA00023204"/>
    </source>
</evidence>
<dbReference type="EMBL" id="SGWZ01000001">
    <property type="protein sequence ID" value="RZS73785.1"/>
    <property type="molecule type" value="Genomic_DNA"/>
</dbReference>
<evidence type="ECO:0000256" key="2">
    <source>
        <dbReference type="ARBA" id="ARBA00021310"/>
    </source>
</evidence>
<dbReference type="NCBIfam" id="TIGR00613">
    <property type="entry name" value="reco"/>
    <property type="match status" value="1"/>
</dbReference>
<accession>A0A4Q7N016</accession>
<dbReference type="SUPFAM" id="SSF50249">
    <property type="entry name" value="Nucleic acid-binding proteins"/>
    <property type="match status" value="1"/>
</dbReference>
<dbReference type="AlphaFoldDB" id="A0A4Q7N016"/>
<dbReference type="Pfam" id="PF02565">
    <property type="entry name" value="RecO_C"/>
    <property type="match status" value="1"/>
</dbReference>
<dbReference type="Gene3D" id="2.40.50.140">
    <property type="entry name" value="Nucleic acid-binding proteins"/>
    <property type="match status" value="1"/>
</dbReference>
<reference evidence="9 10" key="1">
    <citation type="submission" date="2019-02" db="EMBL/GenBank/DDBJ databases">
        <title>Genomic Encyclopedia of Type Strains, Phase IV (KMG-IV): sequencing the most valuable type-strain genomes for metagenomic binning, comparative biology and taxonomic classification.</title>
        <authorList>
            <person name="Goeker M."/>
        </authorList>
    </citation>
    <scope>NUCLEOTIDE SEQUENCE [LARGE SCALE GENOMIC DNA]</scope>
    <source>
        <strain evidence="9 10">DSM 16618</strain>
    </source>
</reference>
<evidence type="ECO:0000256" key="3">
    <source>
        <dbReference type="ARBA" id="ARBA00022763"/>
    </source>
</evidence>
<evidence type="ECO:0000313" key="10">
    <source>
        <dbReference type="Proteomes" id="UP000292039"/>
    </source>
</evidence>
<dbReference type="Pfam" id="PF11967">
    <property type="entry name" value="RecO_N"/>
    <property type="match status" value="1"/>
</dbReference>
<sequence>MKARCAIWDMNKRARRVNDVIAYLLHATAWRETSLIVQAFSRDHGCVALVAKGAKRPYSTLRPVLHTFQPLLLSWSGAGEVKTLVRADIAGLMPLSGAALMSAWYMNELLLRLLPREDAYPEVFDAYEAALRQLASGGPAVAALRHFEWILLRETGYGLDEAEPDFSALDNEPGLRARLRERLAEHLAGRQLATRRVLVDLQRWLAQNQPGG</sequence>
<dbReference type="SUPFAM" id="SSF57863">
    <property type="entry name" value="ArfGap/RecO-like zinc finger"/>
    <property type="match status" value="1"/>
</dbReference>
<comment type="similarity">
    <text evidence="1 7">Belongs to the RecO family.</text>
</comment>
<dbReference type="GO" id="GO:0006302">
    <property type="term" value="P:double-strand break repair"/>
    <property type="evidence" value="ECO:0007669"/>
    <property type="project" value="TreeGrafter"/>
</dbReference>
<proteinExistence type="inferred from homology"/>
<protein>
    <recommendedName>
        <fullName evidence="2 7">DNA repair protein RecO</fullName>
    </recommendedName>
    <alternativeName>
        <fullName evidence="6 7">Recombination protein O</fullName>
    </alternativeName>
</protein>
<keyword evidence="3 7" id="KW-0227">DNA damage</keyword>
<evidence type="ECO:0000256" key="6">
    <source>
        <dbReference type="ARBA" id="ARBA00033409"/>
    </source>
</evidence>
<organism evidence="9 10">
    <name type="scientific">Kerstersia gyiorum</name>
    <dbReference type="NCBI Taxonomy" id="206506"/>
    <lineage>
        <taxon>Bacteria</taxon>
        <taxon>Pseudomonadati</taxon>
        <taxon>Pseudomonadota</taxon>
        <taxon>Betaproteobacteria</taxon>
        <taxon>Burkholderiales</taxon>
        <taxon>Alcaligenaceae</taxon>
        <taxon>Kerstersia</taxon>
    </lineage>
</organism>
<dbReference type="InterPro" id="IPR022572">
    <property type="entry name" value="DNA_rep/recomb_RecO_N"/>
</dbReference>
<dbReference type="PANTHER" id="PTHR33991:SF1">
    <property type="entry name" value="DNA REPAIR PROTEIN RECO"/>
    <property type="match status" value="1"/>
</dbReference>
<evidence type="ECO:0000256" key="1">
    <source>
        <dbReference type="ARBA" id="ARBA00007452"/>
    </source>
</evidence>
<evidence type="ECO:0000256" key="7">
    <source>
        <dbReference type="HAMAP-Rule" id="MF_00201"/>
    </source>
</evidence>
<evidence type="ECO:0000256" key="4">
    <source>
        <dbReference type="ARBA" id="ARBA00023172"/>
    </source>
</evidence>
<comment type="caution">
    <text evidence="9">The sequence shown here is derived from an EMBL/GenBank/DDBJ whole genome shotgun (WGS) entry which is preliminary data.</text>
</comment>
<dbReference type="InterPro" id="IPR037278">
    <property type="entry name" value="ARFGAP/RecO"/>
</dbReference>
<dbReference type="GO" id="GO:0006310">
    <property type="term" value="P:DNA recombination"/>
    <property type="evidence" value="ECO:0007669"/>
    <property type="project" value="UniProtKB-UniRule"/>
</dbReference>
<evidence type="ECO:0000313" key="9">
    <source>
        <dbReference type="EMBL" id="RZS73785.1"/>
    </source>
</evidence>
<dbReference type="InterPro" id="IPR003717">
    <property type="entry name" value="RecO"/>
</dbReference>
<dbReference type="GO" id="GO:0043590">
    <property type="term" value="C:bacterial nucleoid"/>
    <property type="evidence" value="ECO:0007669"/>
    <property type="project" value="TreeGrafter"/>
</dbReference>
<dbReference type="Proteomes" id="UP000292039">
    <property type="component" value="Unassembled WGS sequence"/>
</dbReference>
<dbReference type="PANTHER" id="PTHR33991">
    <property type="entry name" value="DNA REPAIR PROTEIN RECO"/>
    <property type="match status" value="1"/>
</dbReference>
<keyword evidence="4 7" id="KW-0233">DNA recombination</keyword>
<comment type="function">
    <text evidence="7">Involved in DNA repair and RecF pathway recombination.</text>
</comment>
<dbReference type="InterPro" id="IPR012340">
    <property type="entry name" value="NA-bd_OB-fold"/>
</dbReference>
<feature type="domain" description="DNA replication/recombination mediator RecO N-terminal" evidence="8">
    <location>
        <begin position="22"/>
        <end position="90"/>
    </location>
</feature>
<name>A0A4Q7N016_9BURK</name>
<keyword evidence="5 7" id="KW-0234">DNA repair</keyword>
<dbReference type="InterPro" id="IPR042242">
    <property type="entry name" value="RecO_C"/>
</dbReference>
<dbReference type="HAMAP" id="MF_00201">
    <property type="entry name" value="RecO"/>
    <property type="match status" value="1"/>
</dbReference>
<evidence type="ECO:0000259" key="8">
    <source>
        <dbReference type="Pfam" id="PF11967"/>
    </source>
</evidence>